<dbReference type="KEGG" id="eus:EUTSA_v10024093mg"/>
<dbReference type="Proteomes" id="UP000030689">
    <property type="component" value="Unassembled WGS sequence"/>
</dbReference>
<dbReference type="EMBL" id="KI517881">
    <property type="protein sequence ID" value="ESQ29691.1"/>
    <property type="molecule type" value="Genomic_DNA"/>
</dbReference>
<reference evidence="2 3" key="1">
    <citation type="journal article" date="2013" name="Front. Plant Sci.">
        <title>The Reference Genome of the Halophytic Plant Eutrema salsugineum.</title>
        <authorList>
            <person name="Yang R."/>
            <person name="Jarvis D.E."/>
            <person name="Chen H."/>
            <person name="Beilstein M.A."/>
            <person name="Grimwood J."/>
            <person name="Jenkins J."/>
            <person name="Shu S."/>
            <person name="Prochnik S."/>
            <person name="Xin M."/>
            <person name="Ma C."/>
            <person name="Schmutz J."/>
            <person name="Wing R.A."/>
            <person name="Mitchell-Olds T."/>
            <person name="Schumaker K.S."/>
            <person name="Wang X."/>
        </authorList>
    </citation>
    <scope>NUCLEOTIDE SEQUENCE [LARGE SCALE GENOMIC DNA]</scope>
</reference>
<evidence type="ECO:0000256" key="1">
    <source>
        <dbReference type="SAM" id="Phobius"/>
    </source>
</evidence>
<keyword evidence="3" id="KW-1185">Reference proteome</keyword>
<keyword evidence="1" id="KW-0812">Transmembrane</keyword>
<sequence length="101" mass="11745">MKLFRDLDLEESVSVTGGKIVDPDSRLIFSFQKGLQYIKNYTDVKHQRYNNQTNLSQLNREKNKKSSATVKKHVSLSFYLHVAMSLLTFFRVPIIALPLHF</sequence>
<proteinExistence type="predicted"/>
<gene>
    <name evidence="2" type="ORF">EUTSA_v10024093mg</name>
</gene>
<dbReference type="AlphaFoldDB" id="V4MEK2"/>
<evidence type="ECO:0000313" key="3">
    <source>
        <dbReference type="Proteomes" id="UP000030689"/>
    </source>
</evidence>
<keyword evidence="1" id="KW-0472">Membrane</keyword>
<keyword evidence="1" id="KW-1133">Transmembrane helix</keyword>
<accession>V4MEK2</accession>
<evidence type="ECO:0000313" key="2">
    <source>
        <dbReference type="EMBL" id="ESQ29691.1"/>
    </source>
</evidence>
<feature type="transmembrane region" description="Helical" evidence="1">
    <location>
        <begin position="78"/>
        <end position="99"/>
    </location>
</feature>
<dbReference type="Gramene" id="ESQ29691">
    <property type="protein sequence ID" value="ESQ29691"/>
    <property type="gene ID" value="EUTSA_v10024093mg"/>
</dbReference>
<protein>
    <submittedName>
        <fullName evidence="2">Uncharacterized protein</fullName>
    </submittedName>
</protein>
<organism evidence="2 3">
    <name type="scientific">Eutrema salsugineum</name>
    <name type="common">Saltwater cress</name>
    <name type="synonym">Sisymbrium salsugineum</name>
    <dbReference type="NCBI Taxonomy" id="72664"/>
    <lineage>
        <taxon>Eukaryota</taxon>
        <taxon>Viridiplantae</taxon>
        <taxon>Streptophyta</taxon>
        <taxon>Embryophyta</taxon>
        <taxon>Tracheophyta</taxon>
        <taxon>Spermatophyta</taxon>
        <taxon>Magnoliopsida</taxon>
        <taxon>eudicotyledons</taxon>
        <taxon>Gunneridae</taxon>
        <taxon>Pentapetalae</taxon>
        <taxon>rosids</taxon>
        <taxon>malvids</taxon>
        <taxon>Brassicales</taxon>
        <taxon>Brassicaceae</taxon>
        <taxon>Eutremeae</taxon>
        <taxon>Eutrema</taxon>
    </lineage>
</organism>
<name>V4MEK2_EUTSA</name>